<comment type="cofactor">
    <cofactor evidence="1 11">
        <name>FAD</name>
        <dbReference type="ChEBI" id="CHEBI:57692"/>
    </cofactor>
</comment>
<sequence>MSTLDPTYDVIVVGGGHAGSEAAGAAAQMGSKTLLITMNLEAIAKMSCNPAMGGVAKGQLVREIDALGGISGIVSDETGVQFRMLNKSKGPAMWSPRCQSDRMLYAQKMREKLEEKDKLYFRQDNVVDLISEDYTIKGVVTQTGQKFYAKSIVLTTGTFGNGLIHIGEAQHGGGRSGERASIGISAALEKLGFEVGRLKTGTPPRIDGRTVDYSKLEEQFGDEDPSGFSFMTESLPSLDEQLSCWIGYTNEEVHEVLKTGFDRSPMFNGRIKSIGPRYCPSIEDKINRFADKDSHQLFLEPEGWNTYEMYLNGFSTSLPEDVQYKALRTIPGFEEVIMIRPGYAIEYDYFPPHQIKRSLETKTVDGLFFAGQINGTTGYEEAACQGLMAGINAALLVQEKEPLILQRSEAYIGVLVDDLINKGTEEPYRMFTSRAEHRILLRQDNADLRLTEIGHRIGLASDQRLKKVEQKREAIDRLDDLIKDYTVRPEDIDPLLESKDSSPMSQPMKAIKILLRPEVSLKEMMDYDKELKEQVRSISVDNKVLEQVEIQSKYAGYIEKEFEMVKEMEKQENMLIPEQIEYSNIKSLSTEGTQKLSKIRPETIGQASRISGVSASDLSVLMVYLKN</sequence>
<evidence type="ECO:0000256" key="4">
    <source>
        <dbReference type="ARBA" id="ARBA00020461"/>
    </source>
</evidence>
<feature type="binding site" evidence="11">
    <location>
        <begin position="275"/>
        <end position="289"/>
    </location>
    <ligand>
        <name>NAD(+)</name>
        <dbReference type="ChEBI" id="CHEBI:57540"/>
    </ligand>
</feature>
<keyword evidence="11" id="KW-0963">Cytoplasm</keyword>
<evidence type="ECO:0000256" key="6">
    <source>
        <dbReference type="ARBA" id="ARBA00022694"/>
    </source>
</evidence>
<dbReference type="EMBL" id="JBHULI010000002">
    <property type="protein sequence ID" value="MFD2531162.1"/>
    <property type="molecule type" value="Genomic_DNA"/>
</dbReference>
<dbReference type="InterPro" id="IPR020595">
    <property type="entry name" value="MnmG-rel_CS"/>
</dbReference>
<evidence type="ECO:0000256" key="2">
    <source>
        <dbReference type="ARBA" id="ARBA00003717"/>
    </source>
</evidence>
<dbReference type="Gene3D" id="1.10.10.1800">
    <property type="entry name" value="tRNA uridine 5-carboxymethylaminomethyl modification enzyme MnmG/GidA"/>
    <property type="match status" value="1"/>
</dbReference>
<dbReference type="InterPro" id="IPR049312">
    <property type="entry name" value="GIDA_C_N"/>
</dbReference>
<dbReference type="RefSeq" id="WP_390297681.1">
    <property type="nucleotide sequence ID" value="NZ_JBHULI010000002.1"/>
</dbReference>
<feature type="binding site" evidence="11">
    <location>
        <position position="126"/>
    </location>
    <ligand>
        <name>FAD</name>
        <dbReference type="ChEBI" id="CHEBI:57692"/>
    </ligand>
</feature>
<dbReference type="InterPro" id="IPR036188">
    <property type="entry name" value="FAD/NAD-bd_sf"/>
</dbReference>
<feature type="binding site" evidence="11">
    <location>
        <begin position="14"/>
        <end position="19"/>
    </location>
    <ligand>
        <name>FAD</name>
        <dbReference type="ChEBI" id="CHEBI:57692"/>
    </ligand>
</feature>
<dbReference type="InterPro" id="IPR002218">
    <property type="entry name" value="MnmG-rel"/>
</dbReference>
<proteinExistence type="inferred from homology"/>
<dbReference type="Pfam" id="PF21680">
    <property type="entry name" value="GIDA_C_1st"/>
    <property type="match status" value="1"/>
</dbReference>
<comment type="function">
    <text evidence="2 11">NAD-binding protein involved in the addition of a carboxymethylaminomethyl (cmnm) group at the wobble position (U34) of certain tRNAs, forming tRNA-cmnm(5)s(2)U34.</text>
</comment>
<keyword evidence="7 11" id="KW-0274">FAD</keyword>
<evidence type="ECO:0000256" key="1">
    <source>
        <dbReference type="ARBA" id="ARBA00001974"/>
    </source>
</evidence>
<name>A0ABW5JIL8_9BACT</name>
<evidence type="ECO:0000256" key="3">
    <source>
        <dbReference type="ARBA" id="ARBA00007653"/>
    </source>
</evidence>
<evidence type="ECO:0000256" key="7">
    <source>
        <dbReference type="ARBA" id="ARBA00022827"/>
    </source>
</evidence>
<reference evidence="14" key="1">
    <citation type="journal article" date="2019" name="Int. J. Syst. Evol. Microbiol.">
        <title>The Global Catalogue of Microorganisms (GCM) 10K type strain sequencing project: providing services to taxonomists for standard genome sequencing and annotation.</title>
        <authorList>
            <consortium name="The Broad Institute Genomics Platform"/>
            <consortium name="The Broad Institute Genome Sequencing Center for Infectious Disease"/>
            <person name="Wu L."/>
            <person name="Ma J."/>
        </authorList>
    </citation>
    <scope>NUCLEOTIDE SEQUENCE [LARGE SCALE GENOMIC DNA]</scope>
    <source>
        <strain evidence="14">KCTC 52042</strain>
    </source>
</reference>
<evidence type="ECO:0000259" key="12">
    <source>
        <dbReference type="SMART" id="SM01228"/>
    </source>
</evidence>
<comment type="subcellular location">
    <subcellularLocation>
        <location evidence="11">Cytoplasm</location>
    </subcellularLocation>
</comment>
<dbReference type="Proteomes" id="UP001597460">
    <property type="component" value="Unassembled WGS sequence"/>
</dbReference>
<accession>A0ABW5JIL8</accession>
<evidence type="ECO:0000256" key="9">
    <source>
        <dbReference type="ARBA" id="ARBA00025948"/>
    </source>
</evidence>
<evidence type="ECO:0000256" key="11">
    <source>
        <dbReference type="HAMAP-Rule" id="MF_00129"/>
    </source>
</evidence>
<evidence type="ECO:0000256" key="5">
    <source>
        <dbReference type="ARBA" id="ARBA00022630"/>
    </source>
</evidence>
<dbReference type="SMART" id="SM01228">
    <property type="entry name" value="GIDA_assoc_3"/>
    <property type="match status" value="1"/>
</dbReference>
<comment type="caution">
    <text evidence="13">The sequence shown here is derived from an EMBL/GenBank/DDBJ whole genome shotgun (WGS) entry which is preliminary data.</text>
</comment>
<feature type="binding site" evidence="11">
    <location>
        <position position="181"/>
    </location>
    <ligand>
        <name>FAD</name>
        <dbReference type="ChEBI" id="CHEBI:57692"/>
    </ligand>
</feature>
<keyword evidence="5 11" id="KW-0285">Flavoprotein</keyword>
<protein>
    <recommendedName>
        <fullName evidence="4 11">tRNA uridine 5-carboxymethylaminomethyl modification enzyme MnmG</fullName>
    </recommendedName>
    <alternativeName>
        <fullName evidence="10 11">Glucose-inhibited division protein A</fullName>
    </alternativeName>
</protein>
<dbReference type="InterPro" id="IPR040131">
    <property type="entry name" value="MnmG_N"/>
</dbReference>
<evidence type="ECO:0000256" key="8">
    <source>
        <dbReference type="ARBA" id="ARBA00023027"/>
    </source>
</evidence>
<dbReference type="Pfam" id="PF01134">
    <property type="entry name" value="GIDA"/>
    <property type="match status" value="1"/>
</dbReference>
<evidence type="ECO:0000313" key="13">
    <source>
        <dbReference type="EMBL" id="MFD2531162.1"/>
    </source>
</evidence>
<dbReference type="PROSITE" id="PS01280">
    <property type="entry name" value="GIDA_1"/>
    <property type="match status" value="1"/>
</dbReference>
<organism evidence="13 14">
    <name type="scientific">Gracilimonas halophila</name>
    <dbReference type="NCBI Taxonomy" id="1834464"/>
    <lineage>
        <taxon>Bacteria</taxon>
        <taxon>Pseudomonadati</taxon>
        <taxon>Balneolota</taxon>
        <taxon>Balneolia</taxon>
        <taxon>Balneolales</taxon>
        <taxon>Balneolaceae</taxon>
        <taxon>Gracilimonas</taxon>
    </lineage>
</organism>
<dbReference type="InterPro" id="IPR047001">
    <property type="entry name" value="MnmG_C_subdom"/>
</dbReference>
<dbReference type="InterPro" id="IPR004416">
    <property type="entry name" value="MnmG"/>
</dbReference>
<keyword evidence="6 11" id="KW-0819">tRNA processing</keyword>
<dbReference type="SUPFAM" id="SSF51905">
    <property type="entry name" value="FAD/NAD(P)-binding domain"/>
    <property type="match status" value="1"/>
</dbReference>
<dbReference type="Gene3D" id="1.10.150.570">
    <property type="entry name" value="GidA associated domain, C-terminal subdomain"/>
    <property type="match status" value="1"/>
</dbReference>
<dbReference type="NCBIfam" id="TIGR00136">
    <property type="entry name" value="mnmG_gidA"/>
    <property type="match status" value="1"/>
</dbReference>
<dbReference type="Pfam" id="PF13932">
    <property type="entry name" value="SAM_GIDA_C"/>
    <property type="match status" value="1"/>
</dbReference>
<dbReference type="InterPro" id="IPR044920">
    <property type="entry name" value="MnmG_C_subdom_sf"/>
</dbReference>
<feature type="domain" description="tRNA uridine 5-carboxymethylaminomethyl modification enzyme C-terminal subdomain" evidence="12">
    <location>
        <begin position="552"/>
        <end position="623"/>
    </location>
</feature>
<dbReference type="InterPro" id="IPR026904">
    <property type="entry name" value="MnmG_C"/>
</dbReference>
<dbReference type="PANTHER" id="PTHR11806">
    <property type="entry name" value="GLUCOSE INHIBITED DIVISION PROTEIN A"/>
    <property type="match status" value="1"/>
</dbReference>
<gene>
    <name evidence="11 13" type="primary">mnmG</name>
    <name evidence="11" type="synonym">gidA</name>
    <name evidence="13" type="ORF">ACFSVN_01735</name>
</gene>
<evidence type="ECO:0000256" key="10">
    <source>
        <dbReference type="ARBA" id="ARBA00031800"/>
    </source>
</evidence>
<dbReference type="HAMAP" id="MF_00129">
    <property type="entry name" value="MnmG_GidA"/>
    <property type="match status" value="1"/>
</dbReference>
<evidence type="ECO:0000313" key="14">
    <source>
        <dbReference type="Proteomes" id="UP001597460"/>
    </source>
</evidence>
<keyword evidence="14" id="KW-1185">Reference proteome</keyword>
<keyword evidence="8 11" id="KW-0520">NAD</keyword>
<dbReference type="PROSITE" id="PS01281">
    <property type="entry name" value="GIDA_2"/>
    <property type="match status" value="1"/>
</dbReference>
<comment type="subunit">
    <text evidence="9 11">Homodimer. Heterotetramer of two MnmE and two MnmG subunits.</text>
</comment>
<dbReference type="PANTHER" id="PTHR11806:SF0">
    <property type="entry name" value="PROTEIN MTO1 HOMOLOG, MITOCHONDRIAL"/>
    <property type="match status" value="1"/>
</dbReference>
<feature type="binding site" evidence="11">
    <location>
        <position position="372"/>
    </location>
    <ligand>
        <name>FAD</name>
        <dbReference type="ChEBI" id="CHEBI:57692"/>
    </ligand>
</feature>
<comment type="similarity">
    <text evidence="3 11">Belongs to the MnmG family.</text>
</comment>
<dbReference type="Gene3D" id="3.50.50.60">
    <property type="entry name" value="FAD/NAD(P)-binding domain"/>
    <property type="match status" value="2"/>
</dbReference>